<dbReference type="GO" id="GO:0005634">
    <property type="term" value="C:nucleus"/>
    <property type="evidence" value="ECO:0007669"/>
    <property type="project" value="UniProtKB-SubCell"/>
</dbReference>
<feature type="domain" description="Homeobox" evidence="8">
    <location>
        <begin position="100"/>
        <end position="160"/>
    </location>
</feature>
<dbReference type="PANTHER" id="PTHR45664">
    <property type="entry name" value="PROTEIN ZERKNUELLT 1-RELATED"/>
    <property type="match status" value="1"/>
</dbReference>
<feature type="compositionally biased region" description="Polar residues" evidence="7">
    <location>
        <begin position="181"/>
        <end position="196"/>
    </location>
</feature>
<evidence type="ECO:0000256" key="6">
    <source>
        <dbReference type="RuleBase" id="RU000682"/>
    </source>
</evidence>
<reference evidence="9 10" key="2">
    <citation type="submission" date="2018-11" db="EMBL/GenBank/DDBJ databases">
        <authorList>
            <consortium name="Pathogen Informatics"/>
        </authorList>
    </citation>
    <scope>NUCLEOTIDE SEQUENCE [LARGE SCALE GENOMIC DNA]</scope>
</reference>
<feature type="region of interest" description="Disordered" evidence="7">
    <location>
        <begin position="154"/>
        <end position="196"/>
    </location>
</feature>
<dbReference type="InterPro" id="IPR009057">
    <property type="entry name" value="Homeodomain-like_sf"/>
</dbReference>
<dbReference type="SMART" id="SM00389">
    <property type="entry name" value="HOX"/>
    <property type="match status" value="1"/>
</dbReference>
<dbReference type="CDD" id="cd00086">
    <property type="entry name" value="homeodomain"/>
    <property type="match status" value="1"/>
</dbReference>
<feature type="compositionally biased region" description="Basic residues" evidence="7">
    <location>
        <begin position="154"/>
        <end position="163"/>
    </location>
</feature>
<proteinExistence type="predicted"/>
<evidence type="ECO:0000313" key="11">
    <source>
        <dbReference type="WBParaSite" id="TCNE_0001141201-mRNA-1"/>
    </source>
</evidence>
<sequence length="196" mass="21920">MENGYSAYSHSCAAGASSIPSSHTLATCTYYYPPSTSTTFPAAPPYYSVPPMASEVYMSGATPIPSMCHAVGGMPIYAWMLDRDRERTNNCQLHQTTTKTTLHSGRTAYSTPQIVELEKEFRTNHYLSKVRRIELAESLSLSDRQIKIWFQNRRMKEKKRTGKRSAGDHGASTTAHHHRQLTASDNGSQPTSYQHL</sequence>
<evidence type="ECO:0000313" key="9">
    <source>
        <dbReference type="EMBL" id="VDM42733.1"/>
    </source>
</evidence>
<dbReference type="InterPro" id="IPR000047">
    <property type="entry name" value="HTH_motif"/>
</dbReference>
<organism evidence="10 11">
    <name type="scientific">Toxocara canis</name>
    <name type="common">Canine roundworm</name>
    <dbReference type="NCBI Taxonomy" id="6265"/>
    <lineage>
        <taxon>Eukaryota</taxon>
        <taxon>Metazoa</taxon>
        <taxon>Ecdysozoa</taxon>
        <taxon>Nematoda</taxon>
        <taxon>Chromadorea</taxon>
        <taxon>Rhabditida</taxon>
        <taxon>Spirurina</taxon>
        <taxon>Ascaridomorpha</taxon>
        <taxon>Ascaridoidea</taxon>
        <taxon>Toxocaridae</taxon>
        <taxon>Toxocara</taxon>
    </lineage>
</organism>
<dbReference type="InterPro" id="IPR017970">
    <property type="entry name" value="Homeobox_CS"/>
</dbReference>
<dbReference type="GO" id="GO:0000981">
    <property type="term" value="F:DNA-binding transcription factor activity, RNA polymerase II-specific"/>
    <property type="evidence" value="ECO:0007669"/>
    <property type="project" value="InterPro"/>
</dbReference>
<dbReference type="GO" id="GO:0000978">
    <property type="term" value="F:RNA polymerase II cis-regulatory region sequence-specific DNA binding"/>
    <property type="evidence" value="ECO:0007669"/>
    <property type="project" value="TreeGrafter"/>
</dbReference>
<name>A0A183USE2_TOXCA</name>
<feature type="DNA-binding region" description="Homeobox" evidence="5">
    <location>
        <begin position="102"/>
        <end position="161"/>
    </location>
</feature>
<protein>
    <submittedName>
        <fullName evidence="11">Homeotic protein proboscipedia</fullName>
    </submittedName>
</protein>
<dbReference type="Pfam" id="PF00046">
    <property type="entry name" value="Homeodomain"/>
    <property type="match status" value="1"/>
</dbReference>
<keyword evidence="3 5" id="KW-0371">Homeobox</keyword>
<comment type="subcellular location">
    <subcellularLocation>
        <location evidence="1 5 6">Nucleus</location>
    </subcellularLocation>
</comment>
<dbReference type="Proteomes" id="UP000050794">
    <property type="component" value="Unassembled WGS sequence"/>
</dbReference>
<accession>A0A183USE2</accession>
<evidence type="ECO:0000256" key="1">
    <source>
        <dbReference type="ARBA" id="ARBA00004123"/>
    </source>
</evidence>
<dbReference type="PRINTS" id="PR00024">
    <property type="entry name" value="HOMEOBOX"/>
</dbReference>
<evidence type="ECO:0000259" key="8">
    <source>
        <dbReference type="PROSITE" id="PS50071"/>
    </source>
</evidence>
<evidence type="ECO:0000256" key="7">
    <source>
        <dbReference type="SAM" id="MobiDB-lite"/>
    </source>
</evidence>
<dbReference type="InterPro" id="IPR020479">
    <property type="entry name" value="HD_metazoa"/>
</dbReference>
<dbReference type="InterPro" id="IPR001356">
    <property type="entry name" value="HD"/>
</dbReference>
<evidence type="ECO:0000256" key="3">
    <source>
        <dbReference type="ARBA" id="ARBA00023155"/>
    </source>
</evidence>
<keyword evidence="2 5" id="KW-0238">DNA-binding</keyword>
<evidence type="ECO:0000313" key="10">
    <source>
        <dbReference type="Proteomes" id="UP000050794"/>
    </source>
</evidence>
<dbReference type="PRINTS" id="PR00031">
    <property type="entry name" value="HTHREPRESSR"/>
</dbReference>
<evidence type="ECO:0000256" key="5">
    <source>
        <dbReference type="PROSITE-ProRule" id="PRU00108"/>
    </source>
</evidence>
<gene>
    <name evidence="9" type="ORF">TCNE_LOCUS11412</name>
</gene>
<evidence type="ECO:0000256" key="4">
    <source>
        <dbReference type="ARBA" id="ARBA00023242"/>
    </source>
</evidence>
<dbReference type="PROSITE" id="PS00027">
    <property type="entry name" value="HOMEOBOX_1"/>
    <property type="match status" value="1"/>
</dbReference>
<dbReference type="Gene3D" id="1.10.10.60">
    <property type="entry name" value="Homeodomain-like"/>
    <property type="match status" value="1"/>
</dbReference>
<keyword evidence="4 5" id="KW-0539">Nucleus</keyword>
<evidence type="ECO:0000256" key="2">
    <source>
        <dbReference type="ARBA" id="ARBA00023125"/>
    </source>
</evidence>
<dbReference type="GO" id="GO:0045944">
    <property type="term" value="P:positive regulation of transcription by RNA polymerase II"/>
    <property type="evidence" value="ECO:0007669"/>
    <property type="project" value="UniProtKB-ARBA"/>
</dbReference>
<keyword evidence="10" id="KW-1185">Reference proteome</keyword>
<dbReference type="SUPFAM" id="SSF46689">
    <property type="entry name" value="Homeodomain-like"/>
    <property type="match status" value="1"/>
</dbReference>
<dbReference type="WBParaSite" id="TCNE_0001141201-mRNA-1">
    <property type="protein sequence ID" value="TCNE_0001141201-mRNA-1"/>
    <property type="gene ID" value="TCNE_0001141201"/>
</dbReference>
<dbReference type="PROSITE" id="PS50071">
    <property type="entry name" value="HOMEOBOX_2"/>
    <property type="match status" value="1"/>
</dbReference>
<dbReference type="PANTHER" id="PTHR45664:SF12">
    <property type="entry name" value="PANCREAS_DUODENUM HOMEOBOX PROTEIN 1"/>
    <property type="match status" value="1"/>
</dbReference>
<dbReference type="EMBL" id="UYWY01020850">
    <property type="protein sequence ID" value="VDM42733.1"/>
    <property type="molecule type" value="Genomic_DNA"/>
</dbReference>
<reference evidence="11" key="1">
    <citation type="submission" date="2016-06" db="UniProtKB">
        <authorList>
            <consortium name="WormBaseParasite"/>
        </authorList>
    </citation>
    <scope>IDENTIFICATION</scope>
</reference>
<dbReference type="AlphaFoldDB" id="A0A183USE2"/>